<keyword evidence="2" id="KW-1185">Reference proteome</keyword>
<name>A0A8J7K481_9CYAN</name>
<gene>
    <name evidence="1" type="ORF">IQ247_25975</name>
</gene>
<organism evidence="1 2">
    <name type="scientific">Plectonema cf. radiosum LEGE 06105</name>
    <dbReference type="NCBI Taxonomy" id="945769"/>
    <lineage>
        <taxon>Bacteria</taxon>
        <taxon>Bacillati</taxon>
        <taxon>Cyanobacteriota</taxon>
        <taxon>Cyanophyceae</taxon>
        <taxon>Oscillatoriophycideae</taxon>
        <taxon>Oscillatoriales</taxon>
        <taxon>Microcoleaceae</taxon>
        <taxon>Plectonema</taxon>
    </lineage>
</organism>
<evidence type="ECO:0000313" key="1">
    <source>
        <dbReference type="EMBL" id="MBE9216067.1"/>
    </source>
</evidence>
<dbReference type="AlphaFoldDB" id="A0A8J7K481"/>
<proteinExistence type="predicted"/>
<sequence>MFETEFEFTLPKGYLDPEGNLHRKGIMRLATAIDEIAPLRDPRVKANPVYATIIILARVIKCLGAISEVTPAIVENFFSQDLEYLSYFYREINGLDGAVDITQEAVVHQSK</sequence>
<comment type="caution">
    <text evidence="1">The sequence shown here is derived from an EMBL/GenBank/DDBJ whole genome shotgun (WGS) entry which is preliminary data.</text>
</comment>
<evidence type="ECO:0000313" key="2">
    <source>
        <dbReference type="Proteomes" id="UP000620559"/>
    </source>
</evidence>
<reference evidence="1" key="1">
    <citation type="submission" date="2020-10" db="EMBL/GenBank/DDBJ databases">
        <authorList>
            <person name="Castelo-Branco R."/>
            <person name="Eusebio N."/>
            <person name="Adriana R."/>
            <person name="Vieira A."/>
            <person name="Brugerolle De Fraissinette N."/>
            <person name="Rezende De Castro R."/>
            <person name="Schneider M.P."/>
            <person name="Vasconcelos V."/>
            <person name="Leao P.N."/>
        </authorList>
    </citation>
    <scope>NUCLEOTIDE SEQUENCE</scope>
    <source>
        <strain evidence="1">LEGE 06105</strain>
    </source>
</reference>
<dbReference type="Proteomes" id="UP000620559">
    <property type="component" value="Unassembled WGS sequence"/>
</dbReference>
<accession>A0A8J7K481</accession>
<dbReference type="EMBL" id="JADEWL010000136">
    <property type="protein sequence ID" value="MBE9216067.1"/>
    <property type="molecule type" value="Genomic_DNA"/>
</dbReference>
<dbReference type="RefSeq" id="WP_193924437.1">
    <property type="nucleotide sequence ID" value="NZ_JADEWL010000136.1"/>
</dbReference>
<protein>
    <submittedName>
        <fullName evidence="1">Uncharacterized protein</fullName>
    </submittedName>
</protein>